<dbReference type="GO" id="GO:0006281">
    <property type="term" value="P:DNA repair"/>
    <property type="evidence" value="ECO:0007669"/>
    <property type="project" value="UniProtKB-KW"/>
</dbReference>
<proteinExistence type="predicted"/>
<evidence type="ECO:0000313" key="11">
    <source>
        <dbReference type="EMBL" id="HIY21663.1"/>
    </source>
</evidence>
<dbReference type="GO" id="GO:0008854">
    <property type="term" value="F:exodeoxyribonuclease V activity"/>
    <property type="evidence" value="ECO:0007669"/>
    <property type="project" value="UniProtKB-EC"/>
</dbReference>
<evidence type="ECO:0000256" key="3">
    <source>
        <dbReference type="ARBA" id="ARBA00022763"/>
    </source>
</evidence>
<keyword evidence="3" id="KW-0227">DNA damage</keyword>
<dbReference type="EC" id="3.1.11.5" evidence="11"/>
<dbReference type="InterPro" id="IPR049035">
    <property type="entry name" value="ADDB_N"/>
</dbReference>
<dbReference type="InterPro" id="IPR027417">
    <property type="entry name" value="P-loop_NTPase"/>
</dbReference>
<sequence length="495" mass="54931">MLHLLLGRSGTGKTDTLFQAIARPAEGRPQILIVPEQHSHDSERRLCAQVGPGASLFAEVLSFTRLAGRVFDATGGAATPTLDAGGRLLLMYAALRQVSDQLTVYRRPSRKPAFLNGLISTVDELKSCRISAQALWEAGEEAGGGEGDKLRDIALLFGAYEALTQRQGADPRDRLTRLSAALRKSGWARGKDFYLDGFTDFTPQEREVLSVLLAQAHQVTVALTCDHLEETEGGGGIFSPARRTARQLLRLAEEAHVPAQVEVREKMTRPRVPTLAAVEERLFSPNPVPVEGDGEGLTLYAARSSASEVEWAAGEILRLVREKGYRFREIAVTARSMDDYGPLMETIFPRYGVPVFLGQMSDILQKPVLSLITSALAAAAGGYRYEDLFRYLKTGLTDLSEELRDQLENYVLTWDIRGSRWTREAPWDFHPKGYGLKWTEEDRELVARLDAARRQVIAPLEKLRSVGTASGKEHAWALYDFLVEVGLPERLLERE</sequence>
<dbReference type="Pfam" id="PF21445">
    <property type="entry name" value="ADDB_N"/>
    <property type="match status" value="1"/>
</dbReference>
<keyword evidence="6" id="KW-0269">Exonuclease</keyword>
<dbReference type="GO" id="GO:0006310">
    <property type="term" value="P:DNA recombination"/>
    <property type="evidence" value="ECO:0007669"/>
    <property type="project" value="TreeGrafter"/>
</dbReference>
<keyword evidence="5" id="KW-0347">Helicase</keyword>
<evidence type="ECO:0000256" key="5">
    <source>
        <dbReference type="ARBA" id="ARBA00022806"/>
    </source>
</evidence>
<evidence type="ECO:0000256" key="4">
    <source>
        <dbReference type="ARBA" id="ARBA00022801"/>
    </source>
</evidence>
<dbReference type="Proteomes" id="UP000823868">
    <property type="component" value="Unassembled WGS sequence"/>
</dbReference>
<evidence type="ECO:0000256" key="2">
    <source>
        <dbReference type="ARBA" id="ARBA00022741"/>
    </source>
</evidence>
<evidence type="ECO:0000256" key="9">
    <source>
        <dbReference type="ARBA" id="ARBA00023204"/>
    </source>
</evidence>
<dbReference type="GO" id="GO:0003677">
    <property type="term" value="F:DNA binding"/>
    <property type="evidence" value="ECO:0007669"/>
    <property type="project" value="UniProtKB-KW"/>
</dbReference>
<evidence type="ECO:0000256" key="7">
    <source>
        <dbReference type="ARBA" id="ARBA00022840"/>
    </source>
</evidence>
<feature type="domain" description="UvrD-like helicase C-terminal" evidence="10">
    <location>
        <begin position="266"/>
        <end position="495"/>
    </location>
</feature>
<dbReference type="EMBL" id="DXDX01000131">
    <property type="protein sequence ID" value="HIY21663.1"/>
    <property type="molecule type" value="Genomic_DNA"/>
</dbReference>
<name>A0A9D2BZB5_9FIRM</name>
<evidence type="ECO:0000256" key="6">
    <source>
        <dbReference type="ARBA" id="ARBA00022839"/>
    </source>
</evidence>
<keyword evidence="8" id="KW-0238">DNA-binding</keyword>
<keyword evidence="9" id="KW-0234">DNA repair</keyword>
<keyword evidence="7" id="KW-0067">ATP-binding</keyword>
<dbReference type="SUPFAM" id="SSF52540">
    <property type="entry name" value="P-loop containing nucleoside triphosphate hydrolases"/>
    <property type="match status" value="1"/>
</dbReference>
<dbReference type="PROSITE" id="PS51217">
    <property type="entry name" value="UVRD_HELICASE_CTER"/>
    <property type="match status" value="1"/>
</dbReference>
<gene>
    <name evidence="11" type="ORF">H9841_07180</name>
</gene>
<dbReference type="AlphaFoldDB" id="A0A9D2BZB5"/>
<evidence type="ECO:0000256" key="8">
    <source>
        <dbReference type="ARBA" id="ARBA00023125"/>
    </source>
</evidence>
<accession>A0A9D2BZB5</accession>
<evidence type="ECO:0000259" key="10">
    <source>
        <dbReference type="PROSITE" id="PS51217"/>
    </source>
</evidence>
<feature type="non-terminal residue" evidence="11">
    <location>
        <position position="495"/>
    </location>
</feature>
<evidence type="ECO:0000313" key="12">
    <source>
        <dbReference type="Proteomes" id="UP000823868"/>
    </source>
</evidence>
<keyword evidence="1" id="KW-0540">Nuclease</keyword>
<dbReference type="PANTHER" id="PTHR30591:SF1">
    <property type="entry name" value="RECBCD ENZYME SUBUNIT RECC"/>
    <property type="match status" value="1"/>
</dbReference>
<evidence type="ECO:0000256" key="1">
    <source>
        <dbReference type="ARBA" id="ARBA00022722"/>
    </source>
</evidence>
<protein>
    <submittedName>
        <fullName evidence="11">Exodeoxyribonuclease V subunit gamma</fullName>
        <ecNumber evidence="11">3.1.11.5</ecNumber>
    </submittedName>
</protein>
<keyword evidence="4 11" id="KW-0378">Hydrolase</keyword>
<dbReference type="Gene3D" id="3.40.50.300">
    <property type="entry name" value="P-loop containing nucleotide triphosphate hydrolases"/>
    <property type="match status" value="3"/>
</dbReference>
<comment type="caution">
    <text evidence="11">The sequence shown here is derived from an EMBL/GenBank/DDBJ whole genome shotgun (WGS) entry which is preliminary data.</text>
</comment>
<dbReference type="GO" id="GO:0004386">
    <property type="term" value="F:helicase activity"/>
    <property type="evidence" value="ECO:0007669"/>
    <property type="project" value="UniProtKB-KW"/>
</dbReference>
<dbReference type="PANTHER" id="PTHR30591">
    <property type="entry name" value="RECBCD ENZYME SUBUNIT RECC"/>
    <property type="match status" value="1"/>
</dbReference>
<dbReference type="InterPro" id="IPR014017">
    <property type="entry name" value="DNA_helicase_UvrD-like_C"/>
</dbReference>
<keyword evidence="2" id="KW-0547">Nucleotide-binding</keyword>
<organism evidence="11 12">
    <name type="scientific">Candidatus Flavonifractor merdigallinarum</name>
    <dbReference type="NCBI Taxonomy" id="2838589"/>
    <lineage>
        <taxon>Bacteria</taxon>
        <taxon>Bacillati</taxon>
        <taxon>Bacillota</taxon>
        <taxon>Clostridia</taxon>
        <taxon>Eubacteriales</taxon>
        <taxon>Oscillospiraceae</taxon>
        <taxon>Flavonifractor</taxon>
    </lineage>
</organism>
<dbReference type="GO" id="GO:0005524">
    <property type="term" value="F:ATP binding"/>
    <property type="evidence" value="ECO:0007669"/>
    <property type="project" value="UniProtKB-KW"/>
</dbReference>
<reference evidence="11" key="1">
    <citation type="journal article" date="2021" name="PeerJ">
        <title>Extensive microbial diversity within the chicken gut microbiome revealed by metagenomics and culture.</title>
        <authorList>
            <person name="Gilroy R."/>
            <person name="Ravi A."/>
            <person name="Getino M."/>
            <person name="Pursley I."/>
            <person name="Horton D.L."/>
            <person name="Alikhan N.F."/>
            <person name="Baker D."/>
            <person name="Gharbi K."/>
            <person name="Hall N."/>
            <person name="Watson M."/>
            <person name="Adriaenssens E.M."/>
            <person name="Foster-Nyarko E."/>
            <person name="Jarju S."/>
            <person name="Secka A."/>
            <person name="Antonio M."/>
            <person name="Oren A."/>
            <person name="Chaudhuri R.R."/>
            <person name="La Ragione R."/>
            <person name="Hildebrand F."/>
            <person name="Pallen M.J."/>
        </authorList>
    </citation>
    <scope>NUCLEOTIDE SEQUENCE</scope>
    <source>
        <strain evidence="11">ChiBcec16_6824</strain>
    </source>
</reference>
<reference evidence="11" key="2">
    <citation type="submission" date="2021-04" db="EMBL/GenBank/DDBJ databases">
        <authorList>
            <person name="Gilroy R."/>
        </authorList>
    </citation>
    <scope>NUCLEOTIDE SEQUENCE</scope>
    <source>
        <strain evidence="11">ChiBcec16_6824</strain>
    </source>
</reference>